<evidence type="ECO:0000313" key="1">
    <source>
        <dbReference type="EMBL" id="KZN69228.1"/>
    </source>
</evidence>
<comment type="caution">
    <text evidence="1">The sequence shown here is derived from an EMBL/GenBank/DDBJ whole genome shotgun (WGS) entry which is preliminary data.</text>
</comment>
<gene>
    <name evidence="1" type="ORF">N478_11385</name>
</gene>
<dbReference type="RefSeq" id="WP_063379979.1">
    <property type="nucleotide sequence ID" value="NZ_AUXX01000005.1"/>
</dbReference>
<dbReference type="PATRIC" id="fig|1365257.3.peg.675"/>
<name>A0A167P0C4_9GAMM</name>
<organism evidence="1 2">
    <name type="scientific">Pseudoalteromonas luteoviolacea S4060-1</name>
    <dbReference type="NCBI Taxonomy" id="1365257"/>
    <lineage>
        <taxon>Bacteria</taxon>
        <taxon>Pseudomonadati</taxon>
        <taxon>Pseudomonadota</taxon>
        <taxon>Gammaproteobacteria</taxon>
        <taxon>Alteromonadales</taxon>
        <taxon>Pseudoalteromonadaceae</taxon>
        <taxon>Pseudoalteromonas</taxon>
    </lineage>
</organism>
<evidence type="ECO:0000313" key="2">
    <source>
        <dbReference type="Proteomes" id="UP000076661"/>
    </source>
</evidence>
<accession>A0A167P0C4</accession>
<dbReference type="EMBL" id="AUXX01000005">
    <property type="protein sequence ID" value="KZN69228.1"/>
    <property type="molecule type" value="Genomic_DNA"/>
</dbReference>
<reference evidence="1 2" key="1">
    <citation type="submission" date="2013-07" db="EMBL/GenBank/DDBJ databases">
        <title>Comparative Genomic and Metabolomic Analysis of Twelve Strains of Pseudoalteromonas luteoviolacea.</title>
        <authorList>
            <person name="Vynne N.G."/>
            <person name="Mansson M."/>
            <person name="Gram L."/>
        </authorList>
    </citation>
    <scope>NUCLEOTIDE SEQUENCE [LARGE SCALE GENOMIC DNA]</scope>
    <source>
        <strain evidence="1 2">S4060-1</strain>
    </source>
</reference>
<proteinExistence type="predicted"/>
<sequence length="273" mass="31310">MSLFLNINFLANSFPKALTLWEIADFSNGLIQYEGLQKLVNINTCRTIKVENYTKSQAKDITKASRFSISHTESGLQGTHSISYIHLSDWGIDQLLVKGFDKLITAREDWWGPVLEHPNFVMARLVNQDYSHKQNSDSLSTYDIYNWSHEHLPKISNGHPPPLEETIVDTRVNPGHWRFKSGYIEAVSAEMWLSKHFLEAVNLDRAALNDLTWLEVNEEHGVVHIKAWSGLFDSDVGEQREIQVKLRKLLFGQSEHTEDPNFTLMSEFKSAPN</sequence>
<dbReference type="AlphaFoldDB" id="A0A167P0C4"/>
<protein>
    <submittedName>
        <fullName evidence="1">Uncharacterized protein</fullName>
    </submittedName>
</protein>
<dbReference type="Proteomes" id="UP000076661">
    <property type="component" value="Unassembled WGS sequence"/>
</dbReference>